<gene>
    <name evidence="1" type="ORF">O0554_15965</name>
</gene>
<dbReference type="InterPro" id="IPR009467">
    <property type="entry name" value="Glycolipid-bd_prot_put"/>
</dbReference>
<dbReference type="Proteomes" id="UP001077662">
    <property type="component" value="Unassembled WGS sequence"/>
</dbReference>
<sequence length="186" mass="21027">MVTTTDIFWRPSIGSGYEHLQLSKDDQQITVDSLVIGKTDEQTIFRVQYQISLDTNWNVRKVTIQCVGQEPSLILSSNGNGEWRDTQGKVISALDGCIDIDISCTPFTNTLPINRLVYAPSKQQEISVVYISVPDLCYRRVKQSYTLIETNINESIFTYQSGSFTENIKVGADGIVTEYPQLFLRE</sequence>
<dbReference type="AlphaFoldDB" id="A0AAP3DH51"/>
<proteinExistence type="predicted"/>
<name>A0AAP3DH51_BRELA</name>
<dbReference type="RefSeq" id="WP_104149753.1">
    <property type="nucleotide sequence ID" value="NZ_JANSGW010000020.1"/>
</dbReference>
<reference evidence="1" key="1">
    <citation type="submission" date="2022-09" db="EMBL/GenBank/DDBJ databases">
        <title>Genome analysis and characterization of larvicidal activity of Brevibacillus strains.</title>
        <authorList>
            <person name="Patrusheva E.V."/>
            <person name="Izotova A.O."/>
            <person name="Toshchakov S.V."/>
            <person name="Sineoky S.P."/>
        </authorList>
    </citation>
    <scope>NUCLEOTIDE SEQUENCE</scope>
    <source>
        <strain evidence="1">VKPM_B-13247</strain>
    </source>
</reference>
<organism evidence="1 2">
    <name type="scientific">Brevibacillus laterosporus</name>
    <name type="common">Bacillus laterosporus</name>
    <dbReference type="NCBI Taxonomy" id="1465"/>
    <lineage>
        <taxon>Bacteria</taxon>
        <taxon>Bacillati</taxon>
        <taxon>Bacillota</taxon>
        <taxon>Bacilli</taxon>
        <taxon>Bacillales</taxon>
        <taxon>Paenibacillaceae</taxon>
        <taxon>Brevibacillus</taxon>
    </lineage>
</organism>
<dbReference type="Pfam" id="PF06475">
    <property type="entry name" value="Glycolipid_bind"/>
    <property type="match status" value="1"/>
</dbReference>
<dbReference type="SUPFAM" id="SSF159275">
    <property type="entry name" value="PA1994-like"/>
    <property type="match status" value="1"/>
</dbReference>
<dbReference type="EMBL" id="JAPTNE010000020">
    <property type="protein sequence ID" value="MCZ0808389.1"/>
    <property type="molecule type" value="Genomic_DNA"/>
</dbReference>
<comment type="caution">
    <text evidence="1">The sequence shown here is derived from an EMBL/GenBank/DDBJ whole genome shotgun (WGS) entry which is preliminary data.</text>
</comment>
<evidence type="ECO:0000313" key="1">
    <source>
        <dbReference type="EMBL" id="MCZ0808389.1"/>
    </source>
</evidence>
<protein>
    <submittedName>
        <fullName evidence="1">Glycolipid-binding domain-containing protein</fullName>
    </submittedName>
</protein>
<evidence type="ECO:0000313" key="2">
    <source>
        <dbReference type="Proteomes" id="UP001077662"/>
    </source>
</evidence>
<accession>A0AAP3DH51</accession>